<evidence type="ECO:0000313" key="1">
    <source>
        <dbReference type="EMBL" id="KAJ9118455.1"/>
    </source>
</evidence>
<sequence>MQADSASTIDDSIRKEKRAQDVDDVDATVRGASPTGVKDIEDAVFGAIGEDGPNYRNLGWTGACIVMIKVQVGLGVLSIPATMHTLGIVPCVLLMLLVCAMNTWSDWVVGAFKRRHPEVYSVADVGYMFGGVIGREVMGAIYWIFMVAVVGSSMLSISIALNAMSMHATCTAVFVAVALVITFIFASIQTLDKIAWLTWSAVFGLVAAREYLRFRVPSAAVADQWVSCRFLVLVVTIGVGIQDRPADAPATGPWDKDLQIFGKPSFLAAMSAVAQLVTAFAGAPAFFSIAAEMRDVRLFSRSLYCAQTFMISLYLAIGITVYYYSGQYVASPALGSAGVLLKRVAYGIALPALIVTSVIYAHLPAKWMFVRALQGTPDLTKNTVKHWVYWLGSVFIVVIVAYIIASAVPVFSGLLGVIGALFCAWLCVSFPSLMWFYDKWSERKTNKSWGYRLVFAWNVFQVLAGFFIMIAGTWGSVIEIRDAYNANGGTKPFACDDNSNSVPSS</sequence>
<name>A0ACC2X4Y3_9TREE</name>
<keyword evidence="2" id="KW-1185">Reference proteome</keyword>
<proteinExistence type="predicted"/>
<dbReference type="Proteomes" id="UP001234202">
    <property type="component" value="Unassembled WGS sequence"/>
</dbReference>
<protein>
    <submittedName>
        <fullName evidence="1">Uncharacterized protein</fullName>
    </submittedName>
</protein>
<organism evidence="1 2">
    <name type="scientific">Naganishia onofrii</name>
    <dbReference type="NCBI Taxonomy" id="1851511"/>
    <lineage>
        <taxon>Eukaryota</taxon>
        <taxon>Fungi</taxon>
        <taxon>Dikarya</taxon>
        <taxon>Basidiomycota</taxon>
        <taxon>Agaricomycotina</taxon>
        <taxon>Tremellomycetes</taxon>
        <taxon>Filobasidiales</taxon>
        <taxon>Filobasidiaceae</taxon>
        <taxon>Naganishia</taxon>
    </lineage>
</organism>
<gene>
    <name evidence="1" type="ORF">QFC24_006101</name>
</gene>
<evidence type="ECO:0000313" key="2">
    <source>
        <dbReference type="Proteomes" id="UP001234202"/>
    </source>
</evidence>
<reference evidence="1" key="1">
    <citation type="submission" date="2023-04" db="EMBL/GenBank/DDBJ databases">
        <title>Draft Genome sequencing of Naganishia species isolated from polar environments using Oxford Nanopore Technology.</title>
        <authorList>
            <person name="Leo P."/>
            <person name="Venkateswaran K."/>
        </authorList>
    </citation>
    <scope>NUCLEOTIDE SEQUENCE</scope>
    <source>
        <strain evidence="1">DBVPG 5303</strain>
    </source>
</reference>
<accession>A0ACC2X4Y3</accession>
<comment type="caution">
    <text evidence="1">The sequence shown here is derived from an EMBL/GenBank/DDBJ whole genome shotgun (WGS) entry which is preliminary data.</text>
</comment>
<dbReference type="EMBL" id="JASBWV010000028">
    <property type="protein sequence ID" value="KAJ9118455.1"/>
    <property type="molecule type" value="Genomic_DNA"/>
</dbReference>